<organism evidence="1 2">
    <name type="scientific">Nocardia macrotermitis</name>
    <dbReference type="NCBI Taxonomy" id="2585198"/>
    <lineage>
        <taxon>Bacteria</taxon>
        <taxon>Bacillati</taxon>
        <taxon>Actinomycetota</taxon>
        <taxon>Actinomycetes</taxon>
        <taxon>Mycobacteriales</taxon>
        <taxon>Nocardiaceae</taxon>
        <taxon>Nocardia</taxon>
    </lineage>
</organism>
<evidence type="ECO:0000313" key="1">
    <source>
        <dbReference type="EMBL" id="MQY17279.1"/>
    </source>
</evidence>
<comment type="caution">
    <text evidence="1">The sequence shown here is derived from an EMBL/GenBank/DDBJ whole genome shotgun (WGS) entry which is preliminary data.</text>
</comment>
<dbReference type="Gene3D" id="3.40.630.30">
    <property type="match status" value="1"/>
</dbReference>
<proteinExistence type="predicted"/>
<dbReference type="RefSeq" id="WP_153407373.1">
    <property type="nucleotide sequence ID" value="NZ_WEGK01000001.1"/>
</dbReference>
<reference evidence="1 2" key="1">
    <citation type="submission" date="2019-10" db="EMBL/GenBank/DDBJ databases">
        <title>Nocardia macrotermitis sp. nov. and Nocardia aurantia sp. nov., isolated from the gut of fungus growing-termite Macrotermes natalensis.</title>
        <authorList>
            <person name="Benndorf R."/>
            <person name="Schwitalla J."/>
            <person name="Martin K."/>
            <person name="De Beer W."/>
            <person name="Kaster A.-K."/>
            <person name="Vollmers J."/>
            <person name="Poulsen M."/>
            <person name="Beemelmanns C."/>
        </authorList>
    </citation>
    <scope>NUCLEOTIDE SEQUENCE [LARGE SCALE GENOMIC DNA]</scope>
    <source>
        <strain evidence="1 2">RB20</strain>
    </source>
</reference>
<keyword evidence="2" id="KW-1185">Reference proteome</keyword>
<dbReference type="InterPro" id="IPR016181">
    <property type="entry name" value="Acyl_CoA_acyltransferase"/>
</dbReference>
<dbReference type="SUPFAM" id="SSF55729">
    <property type="entry name" value="Acyl-CoA N-acyltransferases (Nat)"/>
    <property type="match status" value="1"/>
</dbReference>
<name>A0A7K0CUU6_9NOCA</name>
<sequence length="202" mass="22552">MTGASVPEFTWRRLAATNFPMLCGWLAQPHVRRWWNHEFTPEAVERDFGACLRGEEPGEDLLIFADAEPIGLIQRCRLHDFPEYLEDLVKLITIPAEAASLDYFIGDPERVGRGLGPAMLRAMIAATWLEYPLADSIIIPVAAANRPSWRALEKAGMRRIAQGPMTPDNPVDDGHHYVYAIDRPGRRIAGPGRPDYGIPAPI</sequence>
<dbReference type="AlphaFoldDB" id="A0A7K0CUU6"/>
<dbReference type="Pfam" id="PF13523">
    <property type="entry name" value="Acetyltransf_8"/>
    <property type="match status" value="1"/>
</dbReference>
<accession>A0A7K0CUU6</accession>
<dbReference type="EMBL" id="WEGK01000001">
    <property type="protein sequence ID" value="MQY17279.1"/>
    <property type="molecule type" value="Genomic_DNA"/>
</dbReference>
<dbReference type="Proteomes" id="UP000438448">
    <property type="component" value="Unassembled WGS sequence"/>
</dbReference>
<evidence type="ECO:0000313" key="2">
    <source>
        <dbReference type="Proteomes" id="UP000438448"/>
    </source>
</evidence>
<dbReference type="OrthoDB" id="9814648at2"/>
<gene>
    <name evidence="1" type="ORF">NRB20_03420</name>
</gene>
<protein>
    <submittedName>
        <fullName evidence="1">Uncharacterized protein</fullName>
    </submittedName>
</protein>